<organism evidence="3 4">
    <name type="scientific">Phaeosphaeria nodorum (strain SN15 / ATCC MYA-4574 / FGSC 10173)</name>
    <name type="common">Glume blotch fungus</name>
    <name type="synonym">Parastagonospora nodorum</name>
    <dbReference type="NCBI Taxonomy" id="321614"/>
    <lineage>
        <taxon>Eukaryota</taxon>
        <taxon>Fungi</taxon>
        <taxon>Dikarya</taxon>
        <taxon>Ascomycota</taxon>
        <taxon>Pezizomycotina</taxon>
        <taxon>Dothideomycetes</taxon>
        <taxon>Pleosporomycetidae</taxon>
        <taxon>Pleosporales</taxon>
        <taxon>Pleosporineae</taxon>
        <taxon>Phaeosphaeriaceae</taxon>
        <taxon>Parastagonospora</taxon>
    </lineage>
</organism>
<sequence length="192" mass="21132">MNLAYDPVSYPESAPVSRASTPQLPGLEYTLSGLAFEDTPPTSPAASTPPMLPVQAPVRLAFRDREYKAVRVRHKRVILTCKTMSYGVLAGVAYVIFGEGQKGAVTIFAWLVLFVIMAIINTIWMASQASRTEETLPAQVMVYEPQTNAREQTVAATLIILGYIFLAYCLYQYFNVLVLTIAAEFILVVVSS</sequence>
<feature type="transmembrane region" description="Helical" evidence="2">
    <location>
        <begin position="77"/>
        <end position="97"/>
    </location>
</feature>
<keyword evidence="4" id="KW-1185">Reference proteome</keyword>
<feature type="transmembrane region" description="Helical" evidence="2">
    <location>
        <begin position="103"/>
        <end position="124"/>
    </location>
</feature>
<keyword evidence="2" id="KW-1133">Transmembrane helix</keyword>
<keyword evidence="2" id="KW-0472">Membrane</keyword>
<dbReference type="EMBL" id="CP069024">
    <property type="protein sequence ID" value="QRC91772.1"/>
    <property type="molecule type" value="Genomic_DNA"/>
</dbReference>
<feature type="transmembrane region" description="Helical" evidence="2">
    <location>
        <begin position="154"/>
        <end position="174"/>
    </location>
</feature>
<keyword evidence="2" id="KW-0812">Transmembrane</keyword>
<protein>
    <submittedName>
        <fullName evidence="3">Uncharacterized protein</fullName>
    </submittedName>
</protein>
<evidence type="ECO:0000313" key="4">
    <source>
        <dbReference type="Proteomes" id="UP000663193"/>
    </source>
</evidence>
<name>A0A7U2ES33_PHANO</name>
<gene>
    <name evidence="3" type="ORF">JI435_019740</name>
</gene>
<evidence type="ECO:0000256" key="2">
    <source>
        <dbReference type="SAM" id="Phobius"/>
    </source>
</evidence>
<evidence type="ECO:0000256" key="1">
    <source>
        <dbReference type="SAM" id="MobiDB-lite"/>
    </source>
</evidence>
<evidence type="ECO:0000313" key="3">
    <source>
        <dbReference type="EMBL" id="QRC91772.1"/>
    </source>
</evidence>
<proteinExistence type="predicted"/>
<dbReference type="Proteomes" id="UP000663193">
    <property type="component" value="Chromosome 2"/>
</dbReference>
<accession>A0A7U2ES33</accession>
<dbReference type="VEuPathDB" id="FungiDB:JI435_019740"/>
<reference evidence="4" key="1">
    <citation type="journal article" date="2021" name="BMC Genomics">
        <title>Chromosome-level genome assembly and manually-curated proteome of model necrotroph Parastagonospora nodorum Sn15 reveals a genome-wide trove of candidate effector homologs, and redundancy of virulence-related functions within an accessory chromosome.</title>
        <authorList>
            <person name="Bertazzoni S."/>
            <person name="Jones D.A.B."/>
            <person name="Phan H.T."/>
            <person name="Tan K.-C."/>
            <person name="Hane J.K."/>
        </authorList>
    </citation>
    <scope>NUCLEOTIDE SEQUENCE [LARGE SCALE GENOMIC DNA]</scope>
    <source>
        <strain evidence="4">SN15 / ATCC MYA-4574 / FGSC 10173)</strain>
    </source>
</reference>
<feature type="region of interest" description="Disordered" evidence="1">
    <location>
        <begin position="1"/>
        <end position="22"/>
    </location>
</feature>
<dbReference type="AlphaFoldDB" id="A0A7U2ES33"/>